<gene>
    <name evidence="3" type="ORF">A2920_01580</name>
</gene>
<dbReference type="Proteomes" id="UP000179283">
    <property type="component" value="Unassembled WGS sequence"/>
</dbReference>
<evidence type="ECO:0000313" key="3">
    <source>
        <dbReference type="EMBL" id="OHB04610.1"/>
    </source>
</evidence>
<dbReference type="AlphaFoldDB" id="A0A1G2U6G5"/>
<feature type="region of interest" description="Disordered" evidence="1">
    <location>
        <begin position="1"/>
        <end position="25"/>
    </location>
</feature>
<name>A0A1G2U6G5_9BACT</name>
<reference evidence="3 4" key="1">
    <citation type="journal article" date="2016" name="Nat. Commun.">
        <title>Thousands of microbial genomes shed light on interconnected biogeochemical processes in an aquifer system.</title>
        <authorList>
            <person name="Anantharaman K."/>
            <person name="Brown C.T."/>
            <person name="Hug L.A."/>
            <person name="Sharon I."/>
            <person name="Castelle C.J."/>
            <person name="Probst A.J."/>
            <person name="Thomas B.C."/>
            <person name="Singh A."/>
            <person name="Wilkins M.J."/>
            <person name="Karaoz U."/>
            <person name="Brodie E.L."/>
            <person name="Williams K.H."/>
            <person name="Hubbard S.S."/>
            <person name="Banfield J.F."/>
        </authorList>
    </citation>
    <scope>NUCLEOTIDE SEQUENCE [LARGE SCALE GENOMIC DNA]</scope>
</reference>
<dbReference type="EMBL" id="MHWD01000008">
    <property type="protein sequence ID" value="OHB04610.1"/>
    <property type="molecule type" value="Genomic_DNA"/>
</dbReference>
<feature type="transmembrane region" description="Helical" evidence="2">
    <location>
        <begin position="87"/>
        <end position="115"/>
    </location>
</feature>
<protein>
    <submittedName>
        <fullName evidence="3">Uncharacterized protein</fullName>
    </submittedName>
</protein>
<evidence type="ECO:0000256" key="1">
    <source>
        <dbReference type="SAM" id="MobiDB-lite"/>
    </source>
</evidence>
<evidence type="ECO:0000256" key="2">
    <source>
        <dbReference type="SAM" id="Phobius"/>
    </source>
</evidence>
<organism evidence="3 4">
    <name type="scientific">Candidatus Zambryskibacteria bacterium RIFCSPLOWO2_01_FULL_43_17</name>
    <dbReference type="NCBI Taxonomy" id="1802760"/>
    <lineage>
        <taxon>Bacteria</taxon>
        <taxon>Candidatus Zambryskiibacteriota</taxon>
    </lineage>
</organism>
<proteinExistence type="predicted"/>
<keyword evidence="2" id="KW-0472">Membrane</keyword>
<comment type="caution">
    <text evidence="3">The sequence shown here is derived from an EMBL/GenBank/DDBJ whole genome shotgun (WGS) entry which is preliminary data.</text>
</comment>
<evidence type="ECO:0000313" key="4">
    <source>
        <dbReference type="Proteomes" id="UP000179283"/>
    </source>
</evidence>
<keyword evidence="2" id="KW-0812">Transmembrane</keyword>
<feature type="transmembrane region" description="Helical" evidence="2">
    <location>
        <begin position="135"/>
        <end position="163"/>
    </location>
</feature>
<accession>A0A1G2U6G5</accession>
<keyword evidence="2" id="KW-1133">Transmembrane helix</keyword>
<sequence>MTENENTLDLRPRRSTRTSQIKREKGFDTVHFEDSAQQEASSYEPDKSIIKRVSKAHKEASRESRISFGTSFLMVATALFFDSAQGVFNIIGLIPVIGTVVGGTLSFMIGFFAWLTFYTWFKMHGISFMRPQRILALWGAGLIELVPYLNALPAWTFAVLFLIATTKIEDKTGINPTKLANPVHGGNVSNNP</sequence>